<feature type="region of interest" description="Disordered" evidence="1">
    <location>
        <begin position="81"/>
        <end position="102"/>
    </location>
</feature>
<dbReference type="RefSeq" id="WP_033890407.1">
    <property type="nucleotide sequence ID" value="NZ_JDUT01000003.1"/>
</dbReference>
<dbReference type="InterPro" id="IPR046929">
    <property type="entry name" value="HTH_Tnp"/>
</dbReference>
<protein>
    <submittedName>
        <fullName evidence="2">Uncharacterized protein</fullName>
    </submittedName>
</protein>
<comment type="caution">
    <text evidence="2">The sequence shown here is derived from an EMBL/GenBank/DDBJ whole genome shotgun (WGS) entry which is preliminary data.</text>
</comment>
<evidence type="ECO:0000313" key="3">
    <source>
        <dbReference type="Proteomes" id="UP000029066"/>
    </source>
</evidence>
<dbReference type="Pfam" id="PF20310">
    <property type="entry name" value="HTH_Tnp_2"/>
    <property type="match status" value="1"/>
</dbReference>
<gene>
    <name evidence="2" type="ORF">BISA_1360</name>
</gene>
<sequence>MNGGSFTERQMAWLSQLAAVRRVSRTRIYYTEEFKQATIRRYRNGEHPVDIFREAGLDPAVIGHKRIERCINRWKDEPILPPTTIDDNPITPRNAFQESQPTPGKAWDLLIDNERRLDRIEARILEIEKKIEDGSRP</sequence>
<dbReference type="EMBL" id="JGZN01000006">
    <property type="protein sequence ID" value="KFI93195.1"/>
    <property type="molecule type" value="Genomic_DNA"/>
</dbReference>
<reference evidence="2 3" key="1">
    <citation type="submission" date="2014-03" db="EMBL/GenBank/DDBJ databases">
        <title>Genomics of Bifidobacteria.</title>
        <authorList>
            <person name="Ventura M."/>
            <person name="Milani C."/>
            <person name="Lugli G.A."/>
        </authorList>
    </citation>
    <scope>NUCLEOTIDE SEQUENCE [LARGE SCALE GENOMIC DNA]</scope>
    <source>
        <strain evidence="2 3">DSM 23967</strain>
    </source>
</reference>
<evidence type="ECO:0000256" key="1">
    <source>
        <dbReference type="SAM" id="MobiDB-lite"/>
    </source>
</evidence>
<accession>A0A087DCE5</accession>
<feature type="compositionally biased region" description="Low complexity" evidence="1">
    <location>
        <begin position="82"/>
        <end position="92"/>
    </location>
</feature>
<organism evidence="2 3">
    <name type="scientific">Bifidobacterium saguini DSM 23967</name>
    <dbReference type="NCBI Taxonomy" id="1437607"/>
    <lineage>
        <taxon>Bacteria</taxon>
        <taxon>Bacillati</taxon>
        <taxon>Actinomycetota</taxon>
        <taxon>Actinomycetes</taxon>
        <taxon>Bifidobacteriales</taxon>
        <taxon>Bifidobacteriaceae</taxon>
        <taxon>Bifidobacterium</taxon>
    </lineage>
</organism>
<dbReference type="STRING" id="1437607.BISA_1360"/>
<dbReference type="Proteomes" id="UP000029066">
    <property type="component" value="Unassembled WGS sequence"/>
</dbReference>
<dbReference type="AlphaFoldDB" id="A0A087DCE5"/>
<evidence type="ECO:0000313" key="2">
    <source>
        <dbReference type="EMBL" id="KFI93195.1"/>
    </source>
</evidence>
<proteinExistence type="predicted"/>
<name>A0A087DCE5_9BIFI</name>